<reference evidence="2 3" key="1">
    <citation type="submission" date="2023-06" db="EMBL/GenBank/DDBJ databases">
        <authorList>
            <person name="Yushchuk O."/>
            <person name="Binda E."/>
            <person name="Ruckert-Reed C."/>
            <person name="Fedorenko V."/>
            <person name="Kalinowski J."/>
            <person name="Marinelli F."/>
        </authorList>
    </citation>
    <scope>NUCLEOTIDE SEQUENCE [LARGE SCALE GENOMIC DNA]</scope>
    <source>
        <strain evidence="2 3">NRRL 3884</strain>
    </source>
</reference>
<gene>
    <name evidence="2" type="ORF">ACTOB_003636</name>
</gene>
<protein>
    <submittedName>
        <fullName evidence="2">Uncharacterized protein</fullName>
    </submittedName>
</protein>
<dbReference type="RefSeq" id="WP_284921416.1">
    <property type="nucleotide sequence ID" value="NZ_CP126980.1"/>
</dbReference>
<keyword evidence="3" id="KW-1185">Reference proteome</keyword>
<keyword evidence="1" id="KW-0472">Membrane</keyword>
<organism evidence="2 3">
    <name type="scientific">Actinoplanes oblitus</name>
    <dbReference type="NCBI Taxonomy" id="3040509"/>
    <lineage>
        <taxon>Bacteria</taxon>
        <taxon>Bacillati</taxon>
        <taxon>Actinomycetota</taxon>
        <taxon>Actinomycetes</taxon>
        <taxon>Micromonosporales</taxon>
        <taxon>Micromonosporaceae</taxon>
        <taxon>Actinoplanes</taxon>
    </lineage>
</organism>
<evidence type="ECO:0000256" key="1">
    <source>
        <dbReference type="SAM" id="Phobius"/>
    </source>
</evidence>
<evidence type="ECO:0000313" key="2">
    <source>
        <dbReference type="EMBL" id="WIM99965.1"/>
    </source>
</evidence>
<feature type="transmembrane region" description="Helical" evidence="1">
    <location>
        <begin position="151"/>
        <end position="171"/>
    </location>
</feature>
<dbReference type="EMBL" id="CP126980">
    <property type="protein sequence ID" value="WIM99965.1"/>
    <property type="molecule type" value="Genomic_DNA"/>
</dbReference>
<feature type="transmembrane region" description="Helical" evidence="1">
    <location>
        <begin position="82"/>
        <end position="102"/>
    </location>
</feature>
<sequence>MAQIRYRSPSTKPSTWLAEATRQKRPYRRVSASSRLEAVLQSPLLATAVGLLVVALALILRVTSPVIMPALAPDDPGDALSLAWQVQTSIAGLASAGLALIIQLAGTPPIAIRSSREVLYNRALFKGLLLYVGITNLALGVVATWIGGSAGVALCFVFCLAGTLAFVGLSYTRVAAYFLDDDNARSAALHVLRDKIAGRLHELQVLAEANADLGDMFGPDSPISRYDHIPDRASTASLVVAAEDQFLDDLDPAAIKKIGAQVLGRLRASRFAVSVAPSQDLEPEAATAAGITPFIRIQHDIGQRVIAGDPVFTLVTATPINESQRRALTSAFTKAVRLRPAVISSIAEDEAITGELVTLKDSVLAAAAAGATGALSKGLNAYEELFTALLSVAGDRDSQHLGYRHRPYGPQWQWMNANIREITEAAIRSLGERGLTAAVDHTYRLCTAARTARDLGALRQFLLLYPAHLRLAITGPAPLPIGYLALKLQTLTGLSFREISADDTQLRDALRALTAETFAESFKVCVDSRNPSALRSLLPYFEAQQTFATGNPERRSESGRKASVLLAALAWTLFCITNHAPADDLAPIVEALAGVVPSHLLWQAYVEATDDGPGRPWQDWEIATKAPFTFHFMSFDSYLAVATLIMGRQGIVVPPKPTATDADRASRLIEAREFAQQCLSLAPGITPADLNTVVAQLNDLVTEAKTAQTERLREQPLQTGNIQLLVDAVPRVLASSSHRLTELLKHRNGETAGDPRTLAISALVAREYFVTSPRWHADPAELGADVAHGLITAENRFVIDSLLAEQQPSPATDDDIRAARKAFTDRTGRDPFVIVLNSWRTAQALGVQDVGTASPTGPGLSLSAADLGSQPPPPTCILCDPDQLPALVRNPQQLDDEPGWHNLPEAGVAVAVRDYTQATANPVAHLMAAVSVGWSGSVPDAAVEVYQLPAAG</sequence>
<name>A0ABY8WSX7_9ACTN</name>
<dbReference type="Proteomes" id="UP001240150">
    <property type="component" value="Chromosome"/>
</dbReference>
<evidence type="ECO:0000313" key="3">
    <source>
        <dbReference type="Proteomes" id="UP001240150"/>
    </source>
</evidence>
<accession>A0ABY8WSX7</accession>
<keyword evidence="1" id="KW-0812">Transmembrane</keyword>
<keyword evidence="1" id="KW-1133">Transmembrane helix</keyword>
<feature type="transmembrane region" description="Helical" evidence="1">
    <location>
        <begin position="38"/>
        <end position="62"/>
    </location>
</feature>
<proteinExistence type="predicted"/>
<feature type="transmembrane region" description="Helical" evidence="1">
    <location>
        <begin position="123"/>
        <end position="145"/>
    </location>
</feature>